<feature type="region of interest" description="Disordered" evidence="1">
    <location>
        <begin position="1"/>
        <end position="25"/>
    </location>
</feature>
<comment type="caution">
    <text evidence="2">The sequence shown here is derived from an EMBL/GenBank/DDBJ whole genome shotgun (WGS) entry which is preliminary data.</text>
</comment>
<accession>A0A131ZXW2</accession>
<evidence type="ECO:0000313" key="3">
    <source>
        <dbReference type="Proteomes" id="UP000616769"/>
    </source>
</evidence>
<organism evidence="2 3">
    <name type="scientific">Sarcoptes scabiei</name>
    <name type="common">Itch mite</name>
    <name type="synonym">Acarus scabiei</name>
    <dbReference type="NCBI Taxonomy" id="52283"/>
    <lineage>
        <taxon>Eukaryota</taxon>
        <taxon>Metazoa</taxon>
        <taxon>Ecdysozoa</taxon>
        <taxon>Arthropoda</taxon>
        <taxon>Chelicerata</taxon>
        <taxon>Arachnida</taxon>
        <taxon>Acari</taxon>
        <taxon>Acariformes</taxon>
        <taxon>Sarcoptiformes</taxon>
        <taxon>Astigmata</taxon>
        <taxon>Psoroptidia</taxon>
        <taxon>Sarcoptoidea</taxon>
        <taxon>Sarcoptidae</taxon>
        <taxon>Sarcoptinae</taxon>
        <taxon>Sarcoptes</taxon>
    </lineage>
</organism>
<reference evidence="2 3" key="1">
    <citation type="journal article" date="2015" name="Parasit. Vectors">
        <title>Draft genome of the scabies mite.</title>
        <authorList>
            <person name="Rider S.D.Jr."/>
            <person name="Morgan M.S."/>
            <person name="Arlian L.G."/>
        </authorList>
    </citation>
    <scope>NUCLEOTIDE SEQUENCE [LARGE SCALE GENOMIC DNA]</scope>
    <source>
        <strain evidence="2">Arlian Lab</strain>
    </source>
</reference>
<feature type="region of interest" description="Disordered" evidence="1">
    <location>
        <begin position="308"/>
        <end position="330"/>
    </location>
</feature>
<feature type="compositionally biased region" description="Polar residues" evidence="1">
    <location>
        <begin position="7"/>
        <end position="25"/>
    </location>
</feature>
<feature type="region of interest" description="Disordered" evidence="1">
    <location>
        <begin position="93"/>
        <end position="112"/>
    </location>
</feature>
<dbReference type="EMBL" id="JXLN01004684">
    <property type="protein sequence ID" value="KPM03339.1"/>
    <property type="molecule type" value="Genomic_DNA"/>
</dbReference>
<dbReference type="AlphaFoldDB" id="A0A131ZXW2"/>
<protein>
    <submittedName>
        <fullName evidence="2">Uncharacterized protein</fullName>
    </submittedName>
</protein>
<dbReference type="VEuPathDB" id="VectorBase:SSCA009444"/>
<sequence>MDEEISANLTYTSQQQASTLPNSSNSLSRTIYHPIYLIKDDIDIGFDEKDVVDNQKLKAYKTSPPPSLSNQSNHIVSNTFESVTEKLNGNLLKASPSSTPSPSIGSNCNSGADDFPNEINLGKSLHRDADVQSENCIKKEESKSTPIESGLENPMPLISLSSSSSTSTSVSSAIKTSTTYPLLTTVAPICTVAFVPSINTTESKSITATMHSATQSVPIASCKGNIVEVDVVTVGHYQPGYEETKPFTMSDFYKYSQRFRHSQKNPQSKSSDQSARIDDVQTIVDNALRNYTDRSHTTILEHTISSETITESNKSDDNNNRLAATPIIYS</sequence>
<evidence type="ECO:0000313" key="2">
    <source>
        <dbReference type="EMBL" id="KPM03339.1"/>
    </source>
</evidence>
<gene>
    <name evidence="2" type="ORF">QR98_0017700</name>
</gene>
<evidence type="ECO:0000256" key="1">
    <source>
        <dbReference type="SAM" id="MobiDB-lite"/>
    </source>
</evidence>
<name>A0A131ZXW2_SARSC</name>
<proteinExistence type="predicted"/>
<dbReference type="Proteomes" id="UP000616769">
    <property type="component" value="Unassembled WGS sequence"/>
</dbReference>